<organism evidence="2 3">
    <name type="scientific">Dibothriocephalus latus</name>
    <name type="common">Fish tapeworm</name>
    <name type="synonym">Diphyllobothrium latum</name>
    <dbReference type="NCBI Taxonomy" id="60516"/>
    <lineage>
        <taxon>Eukaryota</taxon>
        <taxon>Metazoa</taxon>
        <taxon>Spiralia</taxon>
        <taxon>Lophotrochozoa</taxon>
        <taxon>Platyhelminthes</taxon>
        <taxon>Cestoda</taxon>
        <taxon>Eucestoda</taxon>
        <taxon>Diphyllobothriidea</taxon>
        <taxon>Diphyllobothriidae</taxon>
        <taxon>Dibothriocephalus</taxon>
    </lineage>
</organism>
<feature type="compositionally biased region" description="Basic and acidic residues" evidence="1">
    <location>
        <begin position="1"/>
        <end position="12"/>
    </location>
</feature>
<sequence length="349" mass="37424">MAEVLRRIERMEKKQKKRPSVVSQDGTKSASKTPQEPMDTSNLVSPISPSPAPDDSTGLSADRETSTKSRMWSTSSAEDVFVGPDYTASRLSPPPGLNLLAATATTSELNKLGRPAQGSLKSEPPKEEGPESPSDQPKNRRKKSQASATAAADSSGQSAGLSREDRWLQLQLQRIAEMEKKPAKTTQKNSYTDGTSTNATKPEASGPINFSVSTMTAHASESGGSIGIQQQRSAKRTARQTPAKSKRRRRASNPRASATSDESGFDAVDGAADQAWRSPVSTESALYSSPRADPTSASSPKDGEAECGLIVYRRRDVDPMAKFSRSRSVSYTNPPVLSVDVSQLMTHPL</sequence>
<feature type="compositionally biased region" description="Polar residues" evidence="1">
    <location>
        <begin position="208"/>
        <end position="232"/>
    </location>
</feature>
<dbReference type="EMBL" id="UYRU01006584">
    <property type="protein sequence ID" value="VDK40207.1"/>
    <property type="molecule type" value="Genomic_DNA"/>
</dbReference>
<proteinExistence type="predicted"/>
<evidence type="ECO:0000256" key="1">
    <source>
        <dbReference type="SAM" id="MobiDB-lite"/>
    </source>
</evidence>
<feature type="compositionally biased region" description="Polar residues" evidence="1">
    <location>
        <begin position="21"/>
        <end position="44"/>
    </location>
</feature>
<protein>
    <submittedName>
        <fullName evidence="2">Uncharacterized protein</fullName>
    </submittedName>
</protein>
<feature type="non-terminal residue" evidence="2">
    <location>
        <position position="349"/>
    </location>
</feature>
<evidence type="ECO:0000313" key="2">
    <source>
        <dbReference type="EMBL" id="VDK40207.1"/>
    </source>
</evidence>
<evidence type="ECO:0000313" key="3">
    <source>
        <dbReference type="Proteomes" id="UP000281553"/>
    </source>
</evidence>
<dbReference type="Proteomes" id="UP000281553">
    <property type="component" value="Unassembled WGS sequence"/>
</dbReference>
<keyword evidence="3" id="KW-1185">Reference proteome</keyword>
<feature type="compositionally biased region" description="Low complexity" evidence="1">
    <location>
        <begin position="145"/>
        <end position="161"/>
    </location>
</feature>
<feature type="region of interest" description="Disordered" evidence="1">
    <location>
        <begin position="1"/>
        <end position="305"/>
    </location>
</feature>
<dbReference type="OrthoDB" id="6288860at2759"/>
<accession>A0A3P6Q4C5</accession>
<feature type="compositionally biased region" description="Polar residues" evidence="1">
    <location>
        <begin position="68"/>
        <end position="77"/>
    </location>
</feature>
<feature type="compositionally biased region" description="Basic residues" evidence="1">
    <location>
        <begin position="233"/>
        <end position="252"/>
    </location>
</feature>
<name>A0A3P6Q4C5_DIBLA</name>
<reference evidence="2 3" key="1">
    <citation type="submission" date="2018-11" db="EMBL/GenBank/DDBJ databases">
        <authorList>
            <consortium name="Pathogen Informatics"/>
        </authorList>
    </citation>
    <scope>NUCLEOTIDE SEQUENCE [LARGE SCALE GENOMIC DNA]</scope>
</reference>
<dbReference type="AlphaFoldDB" id="A0A3P6Q4C5"/>
<feature type="compositionally biased region" description="Polar residues" evidence="1">
    <location>
        <begin position="184"/>
        <end position="200"/>
    </location>
</feature>
<gene>
    <name evidence="2" type="ORF">DILT_LOCUS1114</name>
</gene>